<reference evidence="1 2" key="1">
    <citation type="journal article" date="2001" name="Science">
        <title>The genome of the natural genetic engineer Agrobacterium tumefaciens C58.</title>
        <authorList>
            <person name="Wood D.W."/>
            <person name="Setubal J.C."/>
            <person name="Kaul R."/>
            <person name="Monks D.E."/>
            <person name="Kitajima J.P."/>
            <person name="Okura V.K."/>
            <person name="Zhou Y."/>
            <person name="Chen L."/>
            <person name="Wood G.E."/>
            <person name="Almeida N.F.Jr."/>
            <person name="Woo L."/>
            <person name="Chen Y."/>
            <person name="Paulsen I.T."/>
            <person name="Eisen J.A."/>
            <person name="Karp P.D."/>
            <person name="Bovee D.Sr."/>
            <person name="Chapman P."/>
            <person name="Clendenning J."/>
            <person name="Deatherage G."/>
            <person name="Gillet W."/>
            <person name="Grant C."/>
            <person name="Kutyavin T."/>
            <person name="Levy R."/>
            <person name="Li M.J."/>
            <person name="McClelland E."/>
            <person name="Palmieri A."/>
            <person name="Raymond C."/>
            <person name="Rouse G."/>
            <person name="Saenphimmachak C."/>
            <person name="Wu Z."/>
            <person name="Romero P."/>
            <person name="Gordon D."/>
            <person name="Zhang S."/>
            <person name="Yoo H."/>
            <person name="Tao Y."/>
            <person name="Biddle P."/>
            <person name="Jung M."/>
            <person name="Krespan W."/>
            <person name="Perry M."/>
            <person name="Gordon-Kamm B."/>
            <person name="Liao L."/>
            <person name="Kim S."/>
            <person name="Hendrick C."/>
            <person name="Zhao Z.Y."/>
            <person name="Dolan M."/>
            <person name="Chumley F."/>
            <person name="Tingey S.V."/>
            <person name="Tomb J.F."/>
            <person name="Gordon M.P."/>
            <person name="Olson M.V."/>
            <person name="Nester E.W."/>
        </authorList>
    </citation>
    <scope>NUCLEOTIDE SEQUENCE [LARGE SCALE GENOMIC DNA]</scope>
    <source>
        <strain evidence="2">C58 / ATCC 33970</strain>
    </source>
</reference>
<keyword evidence="2" id="KW-1185">Reference proteome</keyword>
<dbReference type="EnsemblBacteria" id="AAK90747">
    <property type="protein sequence ID" value="AAK90747"/>
    <property type="gene ID" value="Atu8064"/>
</dbReference>
<dbReference type="OrthoDB" id="9809287at2"/>
<sequence length="35" mass="3860">MVAELVEITNVVSFLFLPKTRYLTGSVIDVNGGLY</sequence>
<name>Q8U5T1_AGRFC</name>
<keyword evidence="1" id="KW-0614">Plasmid</keyword>
<dbReference type="Gene3D" id="3.40.50.720">
    <property type="entry name" value="NAD(P)-binding Rossmann-like Domain"/>
    <property type="match status" value="1"/>
</dbReference>
<dbReference type="HOGENOM" id="CLU_3362810_0_0_5"/>
<dbReference type="EMBL" id="AE007872">
    <property type="protein sequence ID" value="AAK90747.1"/>
    <property type="molecule type" value="Genomic_DNA"/>
</dbReference>
<dbReference type="SUPFAM" id="SSF51735">
    <property type="entry name" value="NAD(P)-binding Rossmann-fold domains"/>
    <property type="match status" value="1"/>
</dbReference>
<evidence type="ECO:0000313" key="1">
    <source>
        <dbReference type="EMBL" id="AAK90747.1"/>
    </source>
</evidence>
<organism evidence="1 2">
    <name type="scientific">Agrobacterium fabrum (strain C58 / ATCC 33970)</name>
    <name type="common">Agrobacterium tumefaciens (strain C58)</name>
    <dbReference type="NCBI Taxonomy" id="176299"/>
    <lineage>
        <taxon>Bacteria</taxon>
        <taxon>Pseudomonadati</taxon>
        <taxon>Pseudomonadota</taxon>
        <taxon>Alphaproteobacteria</taxon>
        <taxon>Hyphomicrobiales</taxon>
        <taxon>Rhizobiaceae</taxon>
        <taxon>Rhizobium/Agrobacterium group</taxon>
        <taxon>Agrobacterium</taxon>
        <taxon>Agrobacterium tumefaciens complex</taxon>
    </lineage>
</organism>
<dbReference type="Proteomes" id="UP000000813">
    <property type="component" value="Plasmid At"/>
</dbReference>
<accession>Q8U5T1</accession>
<protein>
    <submittedName>
        <fullName evidence="1">Uncharacterized protein</fullName>
    </submittedName>
</protein>
<gene>
    <name evidence="1" type="ordered locus">Atu8064</name>
</gene>
<dbReference type="InterPro" id="IPR036291">
    <property type="entry name" value="NAD(P)-bd_dom_sf"/>
</dbReference>
<reference evidence="1 2" key="2">
    <citation type="journal article" date="2001" name="Science">
        <title>Genome sequence of the plant pathogen and biotechnology agent Agrobacterium tumefaciens C58.</title>
        <authorList>
            <person name="Goodner B."/>
            <person name="Hinkle G."/>
            <person name="Gattung S."/>
            <person name="Miller N."/>
            <person name="Blanchard M."/>
            <person name="Qurollo B."/>
            <person name="Goldman B.S."/>
            <person name="Cao Y."/>
            <person name="Askenazi M."/>
            <person name="Halling C."/>
            <person name="Mullin L."/>
            <person name="Houmiel K."/>
            <person name="Gordon J."/>
            <person name="Vaudin M."/>
            <person name="Iartchouk O."/>
            <person name="Epp A."/>
            <person name="Liu F."/>
            <person name="Wollam C."/>
            <person name="Allinger M."/>
            <person name="Doughty D."/>
            <person name="Scott C."/>
            <person name="Lappas C."/>
            <person name="Markelz B."/>
            <person name="Flanagan C."/>
            <person name="Crowell C."/>
            <person name="Gurson J."/>
            <person name="Lomo C."/>
            <person name="Sear C."/>
            <person name="Strub G."/>
            <person name="Cielo C."/>
            <person name="Slater S."/>
        </authorList>
    </citation>
    <scope>NUCLEOTIDE SEQUENCE [LARGE SCALE GENOMIC DNA]</scope>
    <source>
        <strain evidence="2">C58 / ATCC 33970</strain>
    </source>
</reference>
<geneLocation type="plasmid" evidence="1 2">
    <name>At</name>
</geneLocation>
<dbReference type="KEGG" id="atu:Atu8064"/>
<proteinExistence type="predicted"/>
<evidence type="ECO:0000313" key="2">
    <source>
        <dbReference type="Proteomes" id="UP000000813"/>
    </source>
</evidence>
<dbReference type="AlphaFoldDB" id="Q8U5T1"/>